<keyword evidence="1" id="KW-0812">Transmembrane</keyword>
<gene>
    <name evidence="2" type="ORF">QVD17_27868</name>
</gene>
<dbReference type="EMBL" id="JAUHHV010000007">
    <property type="protein sequence ID" value="KAK1418722.1"/>
    <property type="molecule type" value="Genomic_DNA"/>
</dbReference>
<evidence type="ECO:0000313" key="2">
    <source>
        <dbReference type="EMBL" id="KAK1418722.1"/>
    </source>
</evidence>
<dbReference type="AlphaFoldDB" id="A0AAD8KE14"/>
<feature type="transmembrane region" description="Helical" evidence="1">
    <location>
        <begin position="43"/>
        <end position="61"/>
    </location>
</feature>
<comment type="caution">
    <text evidence="2">The sequence shown here is derived from an EMBL/GenBank/DDBJ whole genome shotgun (WGS) entry which is preliminary data.</text>
</comment>
<evidence type="ECO:0000313" key="3">
    <source>
        <dbReference type="Proteomes" id="UP001229421"/>
    </source>
</evidence>
<reference evidence="2" key="1">
    <citation type="journal article" date="2023" name="bioRxiv">
        <title>Improved chromosome-level genome assembly for marigold (Tagetes erecta).</title>
        <authorList>
            <person name="Jiang F."/>
            <person name="Yuan L."/>
            <person name="Wang S."/>
            <person name="Wang H."/>
            <person name="Xu D."/>
            <person name="Wang A."/>
            <person name="Fan W."/>
        </authorList>
    </citation>
    <scope>NUCLEOTIDE SEQUENCE</scope>
    <source>
        <strain evidence="2">WSJ</strain>
        <tissue evidence="2">Leaf</tissue>
    </source>
</reference>
<dbReference type="Proteomes" id="UP001229421">
    <property type="component" value="Unassembled WGS sequence"/>
</dbReference>
<keyword evidence="1" id="KW-1133">Transmembrane helix</keyword>
<organism evidence="2 3">
    <name type="scientific">Tagetes erecta</name>
    <name type="common">African marigold</name>
    <dbReference type="NCBI Taxonomy" id="13708"/>
    <lineage>
        <taxon>Eukaryota</taxon>
        <taxon>Viridiplantae</taxon>
        <taxon>Streptophyta</taxon>
        <taxon>Embryophyta</taxon>
        <taxon>Tracheophyta</taxon>
        <taxon>Spermatophyta</taxon>
        <taxon>Magnoliopsida</taxon>
        <taxon>eudicotyledons</taxon>
        <taxon>Gunneridae</taxon>
        <taxon>Pentapetalae</taxon>
        <taxon>asterids</taxon>
        <taxon>campanulids</taxon>
        <taxon>Asterales</taxon>
        <taxon>Asteraceae</taxon>
        <taxon>Asteroideae</taxon>
        <taxon>Heliantheae alliance</taxon>
        <taxon>Tageteae</taxon>
        <taxon>Tagetes</taxon>
    </lineage>
</organism>
<keyword evidence="1" id="KW-0472">Membrane</keyword>
<proteinExistence type="predicted"/>
<protein>
    <submittedName>
        <fullName evidence="2">Uncharacterized protein</fullName>
    </submittedName>
</protein>
<evidence type="ECO:0000256" key="1">
    <source>
        <dbReference type="SAM" id="Phobius"/>
    </source>
</evidence>
<keyword evidence="3" id="KW-1185">Reference proteome</keyword>
<sequence length="71" mass="8203">MHQHQHQHQHLTSNIPISSFTGNPFPTKHIIHKPNSISPQSPISTYIFIKVLLFLTPLFFVQLQICCKNLN</sequence>
<name>A0AAD8KE14_TARER</name>
<accession>A0AAD8KE14</accession>